<dbReference type="OrthoDB" id="9805855at2"/>
<sequence>MGTYLLRRLLLVIPTLWAIITINFFIVQIAPGGPVDQAIAAIEMGHGSGYTANSGMDAGMARTGSSGAPNIENAYRGSRGLDPEVIEEITKRYGFDKPIHERYFKLLWDYVRFDFGDSLFRGSSVMQLIKESMPVSITLGLWSTLIVYLISIPLGIKKAVKNGTPFDTWSSTLIIIGYAIPAFLFAIILIVLFAGGSYLDWFPLRGLVSSNFDTLPWYSKITDYLWHIALPILASVIGGFATLTMLTKNSFMDEIRKQYVVTARAKGLDEKSILYRHVFRNAMLLVIAGFPATFISMFFTGSLLIEVMFSLNGLGLLGYDATLQRDYPVMFGTLYIFTLIGLLLNIVSDITYTLVDPRIDFEGRQ</sequence>
<evidence type="ECO:0000256" key="4">
    <source>
        <dbReference type="ARBA" id="ARBA00022519"/>
    </source>
</evidence>
<keyword evidence="6 11" id="KW-1133">Transmembrane helix</keyword>
<organism evidence="13 16">
    <name type="scientific">Pectobacterium betavasculorum</name>
    <dbReference type="NCBI Taxonomy" id="55207"/>
    <lineage>
        <taxon>Bacteria</taxon>
        <taxon>Pseudomonadati</taxon>
        <taxon>Pseudomonadota</taxon>
        <taxon>Gammaproteobacteria</taxon>
        <taxon>Enterobacterales</taxon>
        <taxon>Pectobacteriaceae</taxon>
        <taxon>Pectobacterium</taxon>
    </lineage>
</organism>
<evidence type="ECO:0000259" key="12">
    <source>
        <dbReference type="PROSITE" id="PS50928"/>
    </source>
</evidence>
<evidence type="ECO:0000256" key="9">
    <source>
        <dbReference type="ARBA" id="ARBA00053210"/>
    </source>
</evidence>
<dbReference type="NCBIfam" id="NF011712">
    <property type="entry name" value="PRK15133.1"/>
    <property type="match status" value="1"/>
</dbReference>
<dbReference type="InterPro" id="IPR035906">
    <property type="entry name" value="MetI-like_sf"/>
</dbReference>
<evidence type="ECO:0000256" key="7">
    <source>
        <dbReference type="ARBA" id="ARBA00023136"/>
    </source>
</evidence>
<comment type="subcellular location">
    <subcellularLocation>
        <location evidence="1">Cell inner membrane</location>
        <topology evidence="1">Multi-pass membrane protein</topology>
    </subcellularLocation>
    <subcellularLocation>
        <location evidence="11">Cell membrane</location>
        <topology evidence="11">Multi-pass membrane protein</topology>
    </subcellularLocation>
</comment>
<evidence type="ECO:0000256" key="6">
    <source>
        <dbReference type="ARBA" id="ARBA00022989"/>
    </source>
</evidence>
<dbReference type="PANTHER" id="PTHR30465">
    <property type="entry name" value="INNER MEMBRANE ABC TRANSPORTER"/>
    <property type="match status" value="1"/>
</dbReference>
<keyword evidence="2 11" id="KW-0813">Transport</keyword>
<evidence type="ECO:0000313" key="14">
    <source>
        <dbReference type="EMBL" id="KFX22618.1"/>
    </source>
</evidence>
<dbReference type="RefSeq" id="WP_039300926.1">
    <property type="nucleotide sequence ID" value="NZ_JAODTE010000001.1"/>
</dbReference>
<evidence type="ECO:0000256" key="5">
    <source>
        <dbReference type="ARBA" id="ARBA00022692"/>
    </source>
</evidence>
<keyword evidence="3" id="KW-1003">Cell membrane</keyword>
<feature type="transmembrane region" description="Helical" evidence="11">
    <location>
        <begin position="135"/>
        <end position="156"/>
    </location>
</feature>
<proteinExistence type="inferred from homology"/>
<dbReference type="InterPro" id="IPR000515">
    <property type="entry name" value="MetI-like"/>
</dbReference>
<dbReference type="GO" id="GO:0055085">
    <property type="term" value="P:transmembrane transport"/>
    <property type="evidence" value="ECO:0007669"/>
    <property type="project" value="InterPro"/>
</dbReference>
<dbReference type="EMBL" id="JQHL01000001">
    <property type="protein sequence ID" value="KFX22618.1"/>
    <property type="molecule type" value="Genomic_DNA"/>
</dbReference>
<reference evidence="15 16" key="1">
    <citation type="submission" date="2014-08" db="EMBL/GenBank/DDBJ databases">
        <title>Genome sequences of NCPPB Pectobacterium isolates.</title>
        <authorList>
            <person name="Glover R.H."/>
            <person name="Sapp M."/>
            <person name="Elphinstone J."/>
        </authorList>
    </citation>
    <scope>NUCLEOTIDE SEQUENCE [LARGE SCALE GENOMIC DNA]</scope>
    <source>
        <strain evidence="14 15">NCPPB 2793</strain>
        <strain evidence="13 16">NCPPB 2795</strain>
    </source>
</reference>
<feature type="transmembrane region" description="Helical" evidence="11">
    <location>
        <begin position="9"/>
        <end position="30"/>
    </location>
</feature>
<dbReference type="EMBL" id="JQHM01000001">
    <property type="protein sequence ID" value="KFX07015.1"/>
    <property type="molecule type" value="Genomic_DNA"/>
</dbReference>
<dbReference type="Proteomes" id="UP000032869">
    <property type="component" value="Unassembled WGS sequence"/>
</dbReference>
<keyword evidence="5 11" id="KW-0812">Transmembrane</keyword>
<dbReference type="PANTHER" id="PTHR30465:SF66">
    <property type="entry name" value="INNER MEMBRANE ABC TRANSPORTER PERMEASE PROTEIN YEJB"/>
    <property type="match status" value="1"/>
</dbReference>
<dbReference type="SUPFAM" id="SSF161098">
    <property type="entry name" value="MetI-like"/>
    <property type="match status" value="1"/>
</dbReference>
<dbReference type="GO" id="GO:0005886">
    <property type="term" value="C:plasma membrane"/>
    <property type="evidence" value="ECO:0007669"/>
    <property type="project" value="UniProtKB-SubCell"/>
</dbReference>
<dbReference type="FunFam" id="1.10.3720.10:FF:000014">
    <property type="entry name" value="Microcin C ABC transporter permease YejB"/>
    <property type="match status" value="1"/>
</dbReference>
<evidence type="ECO:0000313" key="15">
    <source>
        <dbReference type="Proteomes" id="UP000032869"/>
    </source>
</evidence>
<dbReference type="CDD" id="cd06261">
    <property type="entry name" value="TM_PBP2"/>
    <property type="match status" value="1"/>
</dbReference>
<evidence type="ECO:0000256" key="8">
    <source>
        <dbReference type="ARBA" id="ARBA00024202"/>
    </source>
</evidence>
<evidence type="ECO:0000256" key="2">
    <source>
        <dbReference type="ARBA" id="ARBA00022448"/>
    </source>
</evidence>
<comment type="function">
    <text evidence="9">Probably part of a binding-protein-dependent transport system. Probably responsible for the translocation of the substrate across the membrane.</text>
</comment>
<dbReference type="Gene3D" id="1.10.3720.10">
    <property type="entry name" value="MetI-like"/>
    <property type="match status" value="1"/>
</dbReference>
<evidence type="ECO:0000313" key="16">
    <source>
        <dbReference type="Proteomes" id="UP000032874"/>
    </source>
</evidence>
<evidence type="ECO:0000256" key="11">
    <source>
        <dbReference type="RuleBase" id="RU363032"/>
    </source>
</evidence>
<name>A0A093VPV2_9GAMM</name>
<feature type="transmembrane region" description="Helical" evidence="11">
    <location>
        <begin position="329"/>
        <end position="355"/>
    </location>
</feature>
<keyword evidence="4" id="KW-0997">Cell inner membrane</keyword>
<dbReference type="PROSITE" id="PS50928">
    <property type="entry name" value="ABC_TM1"/>
    <property type="match status" value="1"/>
</dbReference>
<comment type="caution">
    <text evidence="13">The sequence shown here is derived from an EMBL/GenBank/DDBJ whole genome shotgun (WGS) entry which is preliminary data.</text>
</comment>
<feature type="domain" description="ABC transmembrane type-1" evidence="12">
    <location>
        <begin position="133"/>
        <end position="348"/>
    </location>
</feature>
<keyword evidence="7 11" id="KW-0472">Membrane</keyword>
<evidence type="ECO:0000256" key="10">
    <source>
        <dbReference type="ARBA" id="ARBA00070482"/>
    </source>
</evidence>
<dbReference type="GO" id="GO:0042884">
    <property type="term" value="P:microcin transport"/>
    <property type="evidence" value="ECO:0007669"/>
    <property type="project" value="TreeGrafter"/>
</dbReference>
<dbReference type="Pfam" id="PF00528">
    <property type="entry name" value="BPD_transp_1"/>
    <property type="match status" value="1"/>
</dbReference>
<dbReference type="STRING" id="55207.KP22_02700"/>
<feature type="transmembrane region" description="Helical" evidence="11">
    <location>
        <begin position="168"/>
        <end position="194"/>
    </location>
</feature>
<feature type="transmembrane region" description="Helical" evidence="11">
    <location>
        <begin position="224"/>
        <end position="247"/>
    </location>
</feature>
<evidence type="ECO:0000313" key="13">
    <source>
        <dbReference type="EMBL" id="KFX07015.1"/>
    </source>
</evidence>
<dbReference type="eggNOG" id="COG4174">
    <property type="taxonomic scope" value="Bacteria"/>
</dbReference>
<keyword evidence="15" id="KW-1185">Reference proteome</keyword>
<dbReference type="Proteomes" id="UP000032874">
    <property type="component" value="Unassembled WGS sequence"/>
</dbReference>
<protein>
    <recommendedName>
        <fullName evidence="10">Inner membrane ABC transporter permease protein YejB</fullName>
    </recommendedName>
</protein>
<evidence type="ECO:0000256" key="3">
    <source>
        <dbReference type="ARBA" id="ARBA00022475"/>
    </source>
</evidence>
<feature type="transmembrane region" description="Helical" evidence="11">
    <location>
        <begin position="282"/>
        <end position="309"/>
    </location>
</feature>
<comment type="similarity">
    <text evidence="8">Belongs to the binding-protein-dependent transport system permease family. OppBC subfamily.</text>
</comment>
<dbReference type="AlphaFoldDB" id="A0A093VPV2"/>
<gene>
    <name evidence="14" type="ORF">JV35_05470</name>
    <name evidence="13" type="ORF">KP22_02700</name>
</gene>
<evidence type="ECO:0000256" key="1">
    <source>
        <dbReference type="ARBA" id="ARBA00004429"/>
    </source>
</evidence>
<accession>A0A093VPV2</accession>